<dbReference type="EMBL" id="CP013655">
    <property type="protein sequence ID" value="ALS37521.1"/>
    <property type="molecule type" value="Genomic_DNA"/>
</dbReference>
<accession>A0A0U2XFB8</accession>
<dbReference type="KEGG" id="erx:ATZ35_10260"/>
<evidence type="ECO:0000256" key="1">
    <source>
        <dbReference type="SAM" id="SignalP"/>
    </source>
</evidence>
<protein>
    <submittedName>
        <fullName evidence="2">Uncharacterized protein</fullName>
    </submittedName>
</protein>
<proteinExistence type="predicted"/>
<keyword evidence="1" id="KW-0732">Signal</keyword>
<dbReference type="Proteomes" id="UP000067523">
    <property type="component" value="Chromosome"/>
</dbReference>
<dbReference type="AlphaFoldDB" id="A0A0U2XFB8"/>
<dbReference type="RefSeq" id="WP_208927177.1">
    <property type="nucleotide sequence ID" value="NZ_CP013655.1"/>
</dbReference>
<keyword evidence="3" id="KW-1185">Reference proteome</keyword>
<gene>
    <name evidence="2" type="ORF">ATZ35_10260</name>
</gene>
<sequence length="159" mass="17863">MKKNIYLASFSLVLLAGFATYTIYTKTNDTQNIEKTKRINQVLDKETIEQSKKKLSEKNMEDFSIDFKNADAETIYNTFNNSNADSIINLLEISNDDSDRILVSPDGTILSGQVIIDENGTEVDSDTDKNSITIKELKDLVLLHKPQIDELAAQNSPLE</sequence>
<dbReference type="STRING" id="118060.ATZ35_10260"/>
<feature type="chain" id="PRO_5038367861" evidence="1">
    <location>
        <begin position="22"/>
        <end position="159"/>
    </location>
</feature>
<evidence type="ECO:0000313" key="3">
    <source>
        <dbReference type="Proteomes" id="UP000067523"/>
    </source>
</evidence>
<evidence type="ECO:0000313" key="2">
    <source>
        <dbReference type="EMBL" id="ALS37521.1"/>
    </source>
</evidence>
<organism evidence="2 3">
    <name type="scientific">Enterococcus rotai</name>
    <dbReference type="NCBI Taxonomy" id="118060"/>
    <lineage>
        <taxon>Bacteria</taxon>
        <taxon>Bacillati</taxon>
        <taxon>Bacillota</taxon>
        <taxon>Bacilli</taxon>
        <taxon>Lactobacillales</taxon>
        <taxon>Enterococcaceae</taxon>
        <taxon>Enterococcus</taxon>
    </lineage>
</organism>
<feature type="signal peptide" evidence="1">
    <location>
        <begin position="1"/>
        <end position="21"/>
    </location>
</feature>
<reference evidence="3" key="1">
    <citation type="submission" date="2015-12" db="EMBL/GenBank/DDBJ databases">
        <authorList>
            <person name="Lauer A."/>
            <person name="Humrighouse B."/>
            <person name="Loparev V."/>
            <person name="Shewmaker P.L."/>
            <person name="Whitney A.M."/>
            <person name="McLaughlin R.W."/>
        </authorList>
    </citation>
    <scope>NUCLEOTIDE SEQUENCE [LARGE SCALE GENOMIC DNA]</scope>
    <source>
        <strain evidence="3">LMG 26678</strain>
    </source>
</reference>
<name>A0A0U2XFB8_9ENTE</name>